<sequence>MKGVWIGILLMLVQIACLGQSAGIQATVELNRTFSLVRFVDVVAGGKGYRGTRQQFEQSTFNTPAAQAAIRRYQQLPREVDFEWPDYPADRLGSSGSSWNLFLKCAADAKDLSDLQQRAVGLMPNQTLVELGQVYQALSPAFEELLWRPYQAQLTQERQAYQAFLDQKQLLKHFTRLRTFYGSSWPDEVPYRIMLSPLPGPATTFTNSATVASNIVLLDCHPASTDFVSGSTIMFHEMSHSLSIQQRQELQQQVERWYQNSGSPAWRYAYSLMEEGLATAAGEWIYKQQAGQPEAGEWYNDDYINRYAKALYPQVESYIESGRTIDSTFVRQAVATFNTTFPQAATEYVNLFRKVLYWTDTDPAAPALLPFRDAFRSTYTLTSTPILNKDKTLSTAKEGAYLPVVIITQQHAATLRYLQQNWPSLSKQRLRSEQDFVLSLTDKAGPLILVNVHDRAKLPAAAQYLEKQKAIQPKQPLWVF</sequence>
<organism evidence="1 2">
    <name type="scientific">Hymenobacter wooponensis</name>
    <dbReference type="NCBI Taxonomy" id="1525360"/>
    <lineage>
        <taxon>Bacteria</taxon>
        <taxon>Pseudomonadati</taxon>
        <taxon>Bacteroidota</taxon>
        <taxon>Cytophagia</taxon>
        <taxon>Cytophagales</taxon>
        <taxon>Hymenobacteraceae</taxon>
        <taxon>Hymenobacter</taxon>
    </lineage>
</organism>
<dbReference type="AlphaFoldDB" id="A0A4Z0MMV1"/>
<evidence type="ECO:0000313" key="2">
    <source>
        <dbReference type="Proteomes" id="UP000298284"/>
    </source>
</evidence>
<dbReference type="Proteomes" id="UP000298284">
    <property type="component" value="Unassembled WGS sequence"/>
</dbReference>
<name>A0A4Z0MMV1_9BACT</name>
<dbReference type="OrthoDB" id="861310at2"/>
<evidence type="ECO:0000313" key="1">
    <source>
        <dbReference type="EMBL" id="TGD81222.1"/>
    </source>
</evidence>
<protein>
    <recommendedName>
        <fullName evidence="3">DUF4932 domain-containing protein</fullName>
    </recommendedName>
</protein>
<keyword evidence="2" id="KW-1185">Reference proteome</keyword>
<evidence type="ECO:0008006" key="3">
    <source>
        <dbReference type="Google" id="ProtNLM"/>
    </source>
</evidence>
<accession>A0A4Z0MMV1</accession>
<reference evidence="1 2" key="1">
    <citation type="submission" date="2019-04" db="EMBL/GenBank/DDBJ databases">
        <authorList>
            <person name="Feng G."/>
            <person name="Zhang J."/>
            <person name="Zhu H."/>
        </authorList>
    </citation>
    <scope>NUCLEOTIDE SEQUENCE [LARGE SCALE GENOMIC DNA]</scope>
    <source>
        <strain evidence="1 2">JCM 19491</strain>
    </source>
</reference>
<dbReference type="EMBL" id="SRKZ01000002">
    <property type="protein sequence ID" value="TGD81222.1"/>
    <property type="molecule type" value="Genomic_DNA"/>
</dbReference>
<proteinExistence type="predicted"/>
<gene>
    <name evidence="1" type="ORF">EU557_06550</name>
</gene>
<dbReference type="RefSeq" id="WP_135529630.1">
    <property type="nucleotide sequence ID" value="NZ_SRKZ01000002.1"/>
</dbReference>
<comment type="caution">
    <text evidence="1">The sequence shown here is derived from an EMBL/GenBank/DDBJ whole genome shotgun (WGS) entry which is preliminary data.</text>
</comment>